<evidence type="ECO:0000256" key="2">
    <source>
        <dbReference type="ARBA" id="ARBA00022705"/>
    </source>
</evidence>
<organism evidence="5 6">
    <name type="scientific">Smittium megazygosporum</name>
    <dbReference type="NCBI Taxonomy" id="133381"/>
    <lineage>
        <taxon>Eukaryota</taxon>
        <taxon>Fungi</taxon>
        <taxon>Fungi incertae sedis</taxon>
        <taxon>Zoopagomycota</taxon>
        <taxon>Kickxellomycotina</taxon>
        <taxon>Harpellomycetes</taxon>
        <taxon>Harpellales</taxon>
        <taxon>Legeriomycetaceae</taxon>
        <taxon>Smittium</taxon>
    </lineage>
</organism>
<dbReference type="Gene3D" id="3.60.21.50">
    <property type="match status" value="1"/>
</dbReference>
<dbReference type="GO" id="GO:0043625">
    <property type="term" value="C:delta DNA polymerase complex"/>
    <property type="evidence" value="ECO:0007669"/>
    <property type="project" value="TreeGrafter"/>
</dbReference>
<comment type="caution">
    <text evidence="5">The sequence shown here is derived from an EMBL/GenBank/DDBJ whole genome shotgun (WGS) entry which is preliminary data.</text>
</comment>
<dbReference type="PANTHER" id="PTHR10416:SF0">
    <property type="entry name" value="DNA POLYMERASE DELTA SUBUNIT 2"/>
    <property type="match status" value="1"/>
</dbReference>
<keyword evidence="2" id="KW-0235">DNA replication</keyword>
<keyword evidence="6" id="KW-1185">Reference proteome</keyword>
<dbReference type="EMBL" id="MBFS01000142">
    <property type="protein sequence ID" value="PVV04289.1"/>
    <property type="molecule type" value="Genomic_DNA"/>
</dbReference>
<dbReference type="PANTHER" id="PTHR10416">
    <property type="entry name" value="DNA POLYMERASE DELTA SUBUNIT 2"/>
    <property type="match status" value="1"/>
</dbReference>
<proteinExistence type="inferred from homology"/>
<dbReference type="OrthoDB" id="3763at2759"/>
<protein>
    <submittedName>
        <fullName evidence="5">Uncharacterized protein</fullName>
    </submittedName>
</protein>
<evidence type="ECO:0000259" key="3">
    <source>
        <dbReference type="Pfam" id="PF04042"/>
    </source>
</evidence>
<dbReference type="GO" id="GO:0003677">
    <property type="term" value="F:DNA binding"/>
    <property type="evidence" value="ECO:0007669"/>
    <property type="project" value="InterPro"/>
</dbReference>
<reference evidence="5 6" key="1">
    <citation type="journal article" date="2018" name="MBio">
        <title>Comparative Genomics Reveals the Core Gene Toolbox for the Fungus-Insect Symbiosis.</title>
        <authorList>
            <person name="Wang Y."/>
            <person name="Stata M."/>
            <person name="Wang W."/>
            <person name="Stajich J.E."/>
            <person name="White M.M."/>
            <person name="Moncalvo J.M."/>
        </authorList>
    </citation>
    <scope>NUCLEOTIDE SEQUENCE [LARGE SCALE GENOMIC DNA]</scope>
    <source>
        <strain evidence="5 6">SC-DP-2</strain>
    </source>
</reference>
<feature type="domain" description="DNA polymerase delta subunit OB-fold" evidence="4">
    <location>
        <begin position="2"/>
        <end position="99"/>
    </location>
</feature>
<accession>A0A2T9ZI85</accession>
<evidence type="ECO:0000259" key="4">
    <source>
        <dbReference type="Pfam" id="PF18018"/>
    </source>
</evidence>
<dbReference type="InterPro" id="IPR040663">
    <property type="entry name" value="DNA_pol_D_N"/>
</dbReference>
<evidence type="ECO:0000313" key="6">
    <source>
        <dbReference type="Proteomes" id="UP000245609"/>
    </source>
</evidence>
<evidence type="ECO:0000256" key="1">
    <source>
        <dbReference type="ARBA" id="ARBA00006035"/>
    </source>
</evidence>
<dbReference type="InterPro" id="IPR007185">
    <property type="entry name" value="DNA_pol_a/d/e_bsu"/>
</dbReference>
<dbReference type="AlphaFoldDB" id="A0A2T9ZI85"/>
<name>A0A2T9ZI85_9FUNG</name>
<dbReference type="STRING" id="133381.A0A2T9ZI85"/>
<dbReference type="GO" id="GO:0006271">
    <property type="term" value="P:DNA strand elongation involved in DNA replication"/>
    <property type="evidence" value="ECO:0007669"/>
    <property type="project" value="TreeGrafter"/>
</dbReference>
<dbReference type="Pfam" id="PF18018">
    <property type="entry name" value="DNA_pol_D_N"/>
    <property type="match status" value="1"/>
</dbReference>
<evidence type="ECO:0000313" key="5">
    <source>
        <dbReference type="EMBL" id="PVV04289.1"/>
    </source>
</evidence>
<sequence length="369" mass="40627">MPKIGDALEGKKTALIGTIYLHQPNKPSILDEVSKSQWEDDTAFPDKYFSDNDEIWLEDESGRILLDLSNLSDVPTIVTGMILAFLGTISVAGAFIVEDHMDSGLPIQKPIDSAYTKDGEKYIAFISGINSTISEPAYLQMKMLIDFLSGASSTDNAKSLARSISCLVIAGNSIDYNDNNDDFVAYKESKFGFSNTNENAVSSIVSKEKLSIETVDSFIYQLSHLLPVLIMPGSTDPVSDILPQPPMPVDILLPRSSQMTSLYSLGNPCWFSADNISFLGSSGQNVEDILRCIDKKTPVEVAKSTLTSRHLFPTCPDTLRNQDSFSRKELFEGDNKKVLIITIPKFKTSDQIVLLNLFDFTTKIVSFGS</sequence>
<dbReference type="Gene3D" id="2.40.50.430">
    <property type="match status" value="1"/>
</dbReference>
<dbReference type="InterPro" id="IPR024826">
    <property type="entry name" value="DNA_pol_delta/II_ssu"/>
</dbReference>
<dbReference type="Proteomes" id="UP000245609">
    <property type="component" value="Unassembled WGS sequence"/>
</dbReference>
<gene>
    <name evidence="5" type="ORF">BB560_001214</name>
</gene>
<comment type="similarity">
    <text evidence="1">Belongs to the DNA polymerase delta/II small subunit family.</text>
</comment>
<dbReference type="Pfam" id="PF04042">
    <property type="entry name" value="DNA_pol_E_B"/>
    <property type="match status" value="1"/>
</dbReference>
<feature type="domain" description="DNA polymerase alpha/delta/epsilon subunit B" evidence="3">
    <location>
        <begin position="123"/>
        <end position="325"/>
    </location>
</feature>